<name>A0A1G2T5G3_9BACT</name>
<reference evidence="7 8" key="1">
    <citation type="journal article" date="2016" name="Nat. Commun.">
        <title>Thousands of microbial genomes shed light on interconnected biogeochemical processes in an aquifer system.</title>
        <authorList>
            <person name="Anantharaman K."/>
            <person name="Brown C.T."/>
            <person name="Hug L.A."/>
            <person name="Sharon I."/>
            <person name="Castelle C.J."/>
            <person name="Probst A.J."/>
            <person name="Thomas B.C."/>
            <person name="Singh A."/>
            <person name="Wilkins M.J."/>
            <person name="Karaoz U."/>
            <person name="Brodie E.L."/>
            <person name="Williams K.H."/>
            <person name="Hubbard S.S."/>
            <person name="Banfield J.F."/>
        </authorList>
    </citation>
    <scope>NUCLEOTIDE SEQUENCE [LARGE SCALE GENOMIC DNA]</scope>
</reference>
<comment type="caution">
    <text evidence="7">The sequence shown here is derived from an EMBL/GenBank/DDBJ whole genome shotgun (WGS) entry which is preliminary data.</text>
</comment>
<evidence type="ECO:0000256" key="3">
    <source>
        <dbReference type="ARBA" id="ARBA00022989"/>
    </source>
</evidence>
<dbReference type="Proteomes" id="UP000178612">
    <property type="component" value="Unassembled WGS sequence"/>
</dbReference>
<dbReference type="EMBL" id="MHVJ01000005">
    <property type="protein sequence ID" value="OHA91831.1"/>
    <property type="molecule type" value="Genomic_DNA"/>
</dbReference>
<accession>A0A1G2T5G3</accession>
<feature type="domain" description="Yip1" evidence="6">
    <location>
        <begin position="66"/>
        <end position="228"/>
    </location>
</feature>
<feature type="transmembrane region" description="Helical" evidence="5">
    <location>
        <begin position="67"/>
        <end position="85"/>
    </location>
</feature>
<feature type="transmembrane region" description="Helical" evidence="5">
    <location>
        <begin position="97"/>
        <end position="119"/>
    </location>
</feature>
<dbReference type="AlphaFoldDB" id="A0A1G2T5G3"/>
<feature type="transmembrane region" description="Helical" evidence="5">
    <location>
        <begin position="212"/>
        <end position="231"/>
    </location>
</feature>
<sequence>MTEKKSLDFNFLDESPKQAGEKASAEVVAHPVATLGEKVNFFRYLKECYTNFNAFCRKYLGVKNPPYLIVLIWVFGMGSAADRLIGSLQDYTSWGEIWAIVLFGGILAGALGYFIGGWWYNVRVGWSKGKENVEMARGIYLFTSLPVALVSILSLALNQMAYGQDYLDYYYSDASTVDLLVFFVLLAAYFYTIRLSYKAVREVMGAERQRAIGWFIVLPSVFYGGLILLSAM</sequence>
<evidence type="ECO:0000256" key="1">
    <source>
        <dbReference type="ARBA" id="ARBA00004141"/>
    </source>
</evidence>
<evidence type="ECO:0000313" key="7">
    <source>
        <dbReference type="EMBL" id="OHA91831.1"/>
    </source>
</evidence>
<dbReference type="GO" id="GO:0016020">
    <property type="term" value="C:membrane"/>
    <property type="evidence" value="ECO:0007669"/>
    <property type="project" value="UniProtKB-SubCell"/>
</dbReference>
<keyword evidence="2 5" id="KW-0812">Transmembrane</keyword>
<evidence type="ECO:0000256" key="4">
    <source>
        <dbReference type="ARBA" id="ARBA00023136"/>
    </source>
</evidence>
<dbReference type="Pfam" id="PF04893">
    <property type="entry name" value="Yip1"/>
    <property type="match status" value="1"/>
</dbReference>
<evidence type="ECO:0000256" key="5">
    <source>
        <dbReference type="SAM" id="Phobius"/>
    </source>
</evidence>
<gene>
    <name evidence="7" type="ORF">A2758_03340</name>
</gene>
<feature type="transmembrane region" description="Helical" evidence="5">
    <location>
        <begin position="139"/>
        <end position="157"/>
    </location>
</feature>
<evidence type="ECO:0000256" key="2">
    <source>
        <dbReference type="ARBA" id="ARBA00022692"/>
    </source>
</evidence>
<keyword evidence="3 5" id="KW-1133">Transmembrane helix</keyword>
<protein>
    <recommendedName>
        <fullName evidence="6">Yip1 domain-containing protein</fullName>
    </recommendedName>
</protein>
<comment type="subcellular location">
    <subcellularLocation>
        <location evidence="1">Membrane</location>
        <topology evidence="1">Multi-pass membrane protein</topology>
    </subcellularLocation>
</comment>
<keyword evidence="4 5" id="KW-0472">Membrane</keyword>
<evidence type="ECO:0000259" key="6">
    <source>
        <dbReference type="Pfam" id="PF04893"/>
    </source>
</evidence>
<organism evidence="7 8">
    <name type="scientific">Candidatus Zambryskibacteria bacterium RIFCSPHIGHO2_01_FULL_49_18</name>
    <dbReference type="NCBI Taxonomy" id="1802740"/>
    <lineage>
        <taxon>Bacteria</taxon>
        <taxon>Candidatus Zambryskiibacteriota</taxon>
    </lineage>
</organism>
<dbReference type="InterPro" id="IPR006977">
    <property type="entry name" value="Yip1_dom"/>
</dbReference>
<feature type="transmembrane region" description="Helical" evidence="5">
    <location>
        <begin position="169"/>
        <end position="191"/>
    </location>
</feature>
<proteinExistence type="predicted"/>
<evidence type="ECO:0000313" key="8">
    <source>
        <dbReference type="Proteomes" id="UP000178612"/>
    </source>
</evidence>